<dbReference type="EMBL" id="UYRV01129309">
    <property type="protein sequence ID" value="VDN36469.1"/>
    <property type="molecule type" value="Genomic_DNA"/>
</dbReference>
<dbReference type="AlphaFoldDB" id="A0A3P7R5Z0"/>
<evidence type="ECO:0000313" key="2">
    <source>
        <dbReference type="Proteomes" id="UP000271889"/>
    </source>
</evidence>
<proteinExistence type="predicted"/>
<evidence type="ECO:0000313" key="1">
    <source>
        <dbReference type="EMBL" id="VDN36469.1"/>
    </source>
</evidence>
<dbReference type="InterPro" id="IPR012341">
    <property type="entry name" value="6hp_glycosidase-like_sf"/>
</dbReference>
<protein>
    <submittedName>
        <fullName evidence="1">Uncharacterized protein</fullName>
    </submittedName>
</protein>
<gene>
    <name evidence="1" type="ORF">CGOC_LOCUS13218</name>
</gene>
<accession>A0A3P7R5Z0</accession>
<keyword evidence="2" id="KW-1185">Reference proteome</keyword>
<dbReference type="Gene3D" id="1.50.10.10">
    <property type="match status" value="1"/>
</dbReference>
<sequence>MTNSDMRQSLIAKIEDIADVLAKDNYPSDEMLVGRAGYLSGVMWISGDLGVYVTQMTIPDMRQSLIAKIEDLADVLARDDYPSDEILVGRAGYLSGVMWIR</sequence>
<reference evidence="1 2" key="1">
    <citation type="submission" date="2018-11" db="EMBL/GenBank/DDBJ databases">
        <authorList>
            <consortium name="Pathogen Informatics"/>
        </authorList>
    </citation>
    <scope>NUCLEOTIDE SEQUENCE [LARGE SCALE GENOMIC DNA]</scope>
</reference>
<name>A0A3P7R5Z0_CYLGO</name>
<dbReference type="GO" id="GO:0005975">
    <property type="term" value="P:carbohydrate metabolic process"/>
    <property type="evidence" value="ECO:0007669"/>
    <property type="project" value="InterPro"/>
</dbReference>
<dbReference type="OrthoDB" id="10257263at2759"/>
<organism evidence="1 2">
    <name type="scientific">Cylicostephanus goldi</name>
    <name type="common">Nematode worm</name>
    <dbReference type="NCBI Taxonomy" id="71465"/>
    <lineage>
        <taxon>Eukaryota</taxon>
        <taxon>Metazoa</taxon>
        <taxon>Ecdysozoa</taxon>
        <taxon>Nematoda</taxon>
        <taxon>Chromadorea</taxon>
        <taxon>Rhabditida</taxon>
        <taxon>Rhabditina</taxon>
        <taxon>Rhabditomorpha</taxon>
        <taxon>Strongyloidea</taxon>
        <taxon>Strongylidae</taxon>
        <taxon>Cylicostephanus</taxon>
    </lineage>
</organism>
<dbReference type="Proteomes" id="UP000271889">
    <property type="component" value="Unassembled WGS sequence"/>
</dbReference>